<keyword evidence="3" id="KW-0862">Zinc</keyword>
<feature type="region of interest" description="Disordered" evidence="5">
    <location>
        <begin position="155"/>
        <end position="221"/>
    </location>
</feature>
<dbReference type="PANTHER" id="PTHR33823:SF4">
    <property type="entry name" value="GENERAL STRESS PROTEIN 16O"/>
    <property type="match status" value="1"/>
</dbReference>
<dbReference type="RefSeq" id="WP_091587812.1">
    <property type="nucleotide sequence ID" value="NZ_FNDU01000020.1"/>
</dbReference>
<dbReference type="GO" id="GO:0008270">
    <property type="term" value="F:zinc ion binding"/>
    <property type="evidence" value="ECO:0007669"/>
    <property type="project" value="UniProtKB-KW"/>
</dbReference>
<dbReference type="AlphaFoldDB" id="A0A1G8QID5"/>
<dbReference type="InterPro" id="IPR014240">
    <property type="entry name" value="YteA"/>
</dbReference>
<gene>
    <name evidence="7" type="ORF">SAMN05216352_1204</name>
</gene>
<evidence type="ECO:0000313" key="8">
    <source>
        <dbReference type="Proteomes" id="UP000199017"/>
    </source>
</evidence>
<dbReference type="Gene3D" id="1.20.120.910">
    <property type="entry name" value="DksA, coiled-coil domain"/>
    <property type="match status" value="1"/>
</dbReference>
<feature type="region of interest" description="Disordered" evidence="5">
    <location>
        <begin position="1"/>
        <end position="73"/>
    </location>
</feature>
<proteinExistence type="predicted"/>
<dbReference type="SUPFAM" id="SSF109635">
    <property type="entry name" value="DnaK suppressor protein DksA, alpha-hairpin domain"/>
    <property type="match status" value="1"/>
</dbReference>
<protein>
    <submittedName>
        <fullName evidence="7">Transcriptional regulator, TraR/DksA family</fullName>
    </submittedName>
</protein>
<dbReference type="InterPro" id="IPR037187">
    <property type="entry name" value="DnaK_N"/>
</dbReference>
<keyword evidence="1" id="KW-0479">Metal-binding</keyword>
<evidence type="ECO:0000259" key="6">
    <source>
        <dbReference type="Pfam" id="PF01258"/>
    </source>
</evidence>
<dbReference type="SUPFAM" id="SSF57716">
    <property type="entry name" value="Glucocorticoid receptor-like (DNA-binding domain)"/>
    <property type="match status" value="1"/>
</dbReference>
<feature type="compositionally biased region" description="Polar residues" evidence="5">
    <location>
        <begin position="158"/>
        <end position="167"/>
    </location>
</feature>
<feature type="zinc finger region" description="dksA C4-type" evidence="4">
    <location>
        <begin position="93"/>
        <end position="117"/>
    </location>
</feature>
<sequence length="221" mass="24720">MLTTAQKNKQKNKLLKRKEEIQDQLPGGTNETEPSARPEGTGELSNNSNHPGDEATEMFEREKDIAFNNNSRQQLEDVEEALKAMEEGTYGRCEVCGEVIPIERLEIVPETRRCVKHADKEKPLNNRAVEEDVIQSSVIDNKEEIIFDREDAWETASDHGTSQSPSDNLEAAGYNNAKGNSKAPKDTPVADLEGYDTGQTSDQKEYGEGNRNSFDRQTSED</sequence>
<feature type="domain" description="Zinc finger DksA/TraR C4-type" evidence="6">
    <location>
        <begin position="88"/>
        <end position="115"/>
    </location>
</feature>
<organism evidence="7 8">
    <name type="scientific">Alteribacillus bidgolensis</name>
    <dbReference type="NCBI Taxonomy" id="930129"/>
    <lineage>
        <taxon>Bacteria</taxon>
        <taxon>Bacillati</taxon>
        <taxon>Bacillota</taxon>
        <taxon>Bacilli</taxon>
        <taxon>Bacillales</taxon>
        <taxon>Bacillaceae</taxon>
        <taxon>Alteribacillus</taxon>
    </lineage>
</organism>
<feature type="compositionally biased region" description="Basic and acidic residues" evidence="5">
    <location>
        <begin position="202"/>
        <end position="221"/>
    </location>
</feature>
<evidence type="ECO:0000313" key="7">
    <source>
        <dbReference type="EMBL" id="SDJ04155.1"/>
    </source>
</evidence>
<reference evidence="7 8" key="1">
    <citation type="submission" date="2016-10" db="EMBL/GenBank/DDBJ databases">
        <authorList>
            <person name="de Groot N.N."/>
        </authorList>
    </citation>
    <scope>NUCLEOTIDE SEQUENCE [LARGE SCALE GENOMIC DNA]</scope>
    <source>
        <strain evidence="8">P4B,CCM 7963,CECT 7998,DSM 25260,IBRC-M 10614,KCTC 13821</strain>
    </source>
</reference>
<dbReference type="EMBL" id="FNDU01000020">
    <property type="protein sequence ID" value="SDJ04155.1"/>
    <property type="molecule type" value="Genomic_DNA"/>
</dbReference>
<name>A0A1G8QID5_9BACI</name>
<dbReference type="Proteomes" id="UP000199017">
    <property type="component" value="Unassembled WGS sequence"/>
</dbReference>
<dbReference type="OrthoDB" id="9811543at2"/>
<dbReference type="NCBIfam" id="TIGR02890">
    <property type="entry name" value="bacill_yteA"/>
    <property type="match status" value="1"/>
</dbReference>
<evidence type="ECO:0000256" key="1">
    <source>
        <dbReference type="ARBA" id="ARBA00022723"/>
    </source>
</evidence>
<evidence type="ECO:0000256" key="2">
    <source>
        <dbReference type="ARBA" id="ARBA00022771"/>
    </source>
</evidence>
<keyword evidence="8" id="KW-1185">Reference proteome</keyword>
<dbReference type="STRING" id="930129.SAMN05216352_1204"/>
<evidence type="ECO:0000256" key="5">
    <source>
        <dbReference type="SAM" id="MobiDB-lite"/>
    </source>
</evidence>
<dbReference type="InterPro" id="IPR000962">
    <property type="entry name" value="Znf_DskA_TraR"/>
</dbReference>
<dbReference type="PROSITE" id="PS51128">
    <property type="entry name" value="ZF_DKSA_2"/>
    <property type="match status" value="1"/>
</dbReference>
<keyword evidence="2" id="KW-0863">Zinc-finger</keyword>
<evidence type="ECO:0000256" key="3">
    <source>
        <dbReference type="ARBA" id="ARBA00022833"/>
    </source>
</evidence>
<dbReference type="Pfam" id="PF01258">
    <property type="entry name" value="zf-dskA_traR"/>
    <property type="match status" value="1"/>
</dbReference>
<dbReference type="PANTHER" id="PTHR33823">
    <property type="entry name" value="RNA POLYMERASE-BINDING TRANSCRIPTION FACTOR DKSA-RELATED"/>
    <property type="match status" value="1"/>
</dbReference>
<evidence type="ECO:0000256" key="4">
    <source>
        <dbReference type="PROSITE-ProRule" id="PRU00510"/>
    </source>
</evidence>
<accession>A0A1G8QID5</accession>